<dbReference type="Gene3D" id="3.80.10.10">
    <property type="entry name" value="Ribonuclease Inhibitor"/>
    <property type="match status" value="1"/>
</dbReference>
<accession>A0A371DG27</accession>
<dbReference type="OrthoDB" id="2739823at2759"/>
<name>A0A371DG27_9APHY</name>
<organism evidence="1 2">
    <name type="scientific">Lentinus brumalis</name>
    <dbReference type="NCBI Taxonomy" id="2498619"/>
    <lineage>
        <taxon>Eukaryota</taxon>
        <taxon>Fungi</taxon>
        <taxon>Dikarya</taxon>
        <taxon>Basidiomycota</taxon>
        <taxon>Agaricomycotina</taxon>
        <taxon>Agaricomycetes</taxon>
        <taxon>Polyporales</taxon>
        <taxon>Polyporaceae</taxon>
        <taxon>Lentinus</taxon>
    </lineage>
</organism>
<evidence type="ECO:0000313" key="2">
    <source>
        <dbReference type="Proteomes" id="UP000256964"/>
    </source>
</evidence>
<keyword evidence="2" id="KW-1185">Reference proteome</keyword>
<reference evidence="1 2" key="1">
    <citation type="journal article" date="2018" name="Biotechnol. Biofuels">
        <title>Integrative visual omics of the white-rot fungus Polyporus brumalis exposes the biotechnological potential of its oxidative enzymes for delignifying raw plant biomass.</title>
        <authorList>
            <person name="Miyauchi S."/>
            <person name="Rancon A."/>
            <person name="Drula E."/>
            <person name="Hage H."/>
            <person name="Chaduli D."/>
            <person name="Favel A."/>
            <person name="Grisel S."/>
            <person name="Henrissat B."/>
            <person name="Herpoel-Gimbert I."/>
            <person name="Ruiz-Duenas F.J."/>
            <person name="Chevret D."/>
            <person name="Hainaut M."/>
            <person name="Lin J."/>
            <person name="Wang M."/>
            <person name="Pangilinan J."/>
            <person name="Lipzen A."/>
            <person name="Lesage-Meessen L."/>
            <person name="Navarro D."/>
            <person name="Riley R."/>
            <person name="Grigoriev I.V."/>
            <person name="Zhou S."/>
            <person name="Raouche S."/>
            <person name="Rosso M.N."/>
        </authorList>
    </citation>
    <scope>NUCLEOTIDE SEQUENCE [LARGE SCALE GENOMIC DNA]</scope>
    <source>
        <strain evidence="1 2">BRFM 1820</strain>
    </source>
</reference>
<dbReference type="SUPFAM" id="SSF52047">
    <property type="entry name" value="RNI-like"/>
    <property type="match status" value="1"/>
</dbReference>
<gene>
    <name evidence="1" type="ORF">OH76DRAFT_1481380</name>
</gene>
<protein>
    <submittedName>
        <fullName evidence="1">Uncharacterized protein</fullName>
    </submittedName>
</protein>
<proteinExistence type="predicted"/>
<evidence type="ECO:0000313" key="1">
    <source>
        <dbReference type="EMBL" id="RDX51456.1"/>
    </source>
</evidence>
<dbReference type="EMBL" id="KZ857394">
    <property type="protein sequence ID" value="RDX51456.1"/>
    <property type="molecule type" value="Genomic_DNA"/>
</dbReference>
<dbReference type="Proteomes" id="UP000256964">
    <property type="component" value="Unassembled WGS sequence"/>
</dbReference>
<dbReference type="STRING" id="139420.A0A371DG27"/>
<dbReference type="InterPro" id="IPR032675">
    <property type="entry name" value="LRR_dom_sf"/>
</dbReference>
<dbReference type="AlphaFoldDB" id="A0A371DG27"/>
<sequence length="606" mass="69049">MDLLPDCLAETLLNSVKNNAASLSDDTIWSIHTTLLETALHLRTAHNARQGLLRLPPEVLSEILEDILDPYCSHWAFRPFWRSTETDSSVLIPVTHTCRRLREVALGLRSLWGTLTTKDPHRVPIFVERSRPAPLTVAAWSRHDIPSVFDVFFTGEANRIQELHLCSVEVEHMNYLYELLNSPLPCLKSFTLHCYQTDWYAKPSQLPLSRDRNPSLQYLTLKNTPFLPETGFPTLTHLSLTQVVTGPDLNVKVADLLSDCPRLESVVLSCLSFETVILNGAAPRTPLLLEHLRRVTLHEMDDNALQLYMSLLQPRARDSAYHILGHIFGHNNQRDNPLLRDFLFPPETQKRSEDQPAEESPQLCISVHPDHNGEFSGWDRSYALTVTTREYTRRLATYSGQRRYIGNSVWITQLLAANATRLAAIREVWVVNAAPSTFWPRFLSSDACAPVMSPLVHFPALETLTLVSDHTFFVEGTTQPGLYLLPSTEDPTAVAPKLTALRLMHGFSDHALAKRRATERHVPLADTLDFKQMMEDLRCGDYAYLRDTRLIVQTTPNVRVDRSNLDRLREHFKDVRHEWVDALPAMPVRGEDPARRGCEKWSESLW</sequence>